<organism evidence="1 2">
    <name type="scientific">Achaetomium macrosporum</name>
    <dbReference type="NCBI Taxonomy" id="79813"/>
    <lineage>
        <taxon>Eukaryota</taxon>
        <taxon>Fungi</taxon>
        <taxon>Dikarya</taxon>
        <taxon>Ascomycota</taxon>
        <taxon>Pezizomycotina</taxon>
        <taxon>Sordariomycetes</taxon>
        <taxon>Sordariomycetidae</taxon>
        <taxon>Sordariales</taxon>
        <taxon>Chaetomiaceae</taxon>
        <taxon>Achaetomium</taxon>
    </lineage>
</organism>
<evidence type="ECO:0000313" key="2">
    <source>
        <dbReference type="Proteomes" id="UP001303760"/>
    </source>
</evidence>
<dbReference type="Proteomes" id="UP001303760">
    <property type="component" value="Unassembled WGS sequence"/>
</dbReference>
<name>A0AAN7C6E2_9PEZI</name>
<reference evidence="1" key="2">
    <citation type="submission" date="2023-05" db="EMBL/GenBank/DDBJ databases">
        <authorList>
            <consortium name="Lawrence Berkeley National Laboratory"/>
            <person name="Steindorff A."/>
            <person name="Hensen N."/>
            <person name="Bonometti L."/>
            <person name="Westerberg I."/>
            <person name="Brannstrom I.O."/>
            <person name="Guillou S."/>
            <person name="Cros-Aarteil S."/>
            <person name="Calhoun S."/>
            <person name="Haridas S."/>
            <person name="Kuo A."/>
            <person name="Mondo S."/>
            <person name="Pangilinan J."/>
            <person name="Riley R."/>
            <person name="Labutti K."/>
            <person name="Andreopoulos B."/>
            <person name="Lipzen A."/>
            <person name="Chen C."/>
            <person name="Yanf M."/>
            <person name="Daum C."/>
            <person name="Ng V."/>
            <person name="Clum A."/>
            <person name="Ohm R."/>
            <person name="Martin F."/>
            <person name="Silar P."/>
            <person name="Natvig D."/>
            <person name="Lalanne C."/>
            <person name="Gautier V."/>
            <person name="Ament-Velasquez S.L."/>
            <person name="Kruys A."/>
            <person name="Hutchinson M.I."/>
            <person name="Powell A.J."/>
            <person name="Barry K."/>
            <person name="Miller A.N."/>
            <person name="Grigoriev I.V."/>
            <person name="Debuchy R."/>
            <person name="Gladieux P."/>
            <person name="Thoren M.H."/>
            <person name="Johannesson H."/>
        </authorList>
    </citation>
    <scope>NUCLEOTIDE SEQUENCE</scope>
    <source>
        <strain evidence="1">CBS 532.94</strain>
    </source>
</reference>
<accession>A0AAN7C6E2</accession>
<gene>
    <name evidence="1" type="ORF">C8A03DRAFT_17964</name>
</gene>
<proteinExistence type="predicted"/>
<dbReference type="AlphaFoldDB" id="A0AAN7C6E2"/>
<feature type="non-terminal residue" evidence="1">
    <location>
        <position position="1"/>
    </location>
</feature>
<evidence type="ECO:0000313" key="1">
    <source>
        <dbReference type="EMBL" id="KAK4235268.1"/>
    </source>
</evidence>
<comment type="caution">
    <text evidence="1">The sequence shown here is derived from an EMBL/GenBank/DDBJ whole genome shotgun (WGS) entry which is preliminary data.</text>
</comment>
<keyword evidence="2" id="KW-1185">Reference proteome</keyword>
<dbReference type="EMBL" id="MU860282">
    <property type="protein sequence ID" value="KAK4235268.1"/>
    <property type="molecule type" value="Genomic_DNA"/>
</dbReference>
<protein>
    <submittedName>
        <fullName evidence="1">Uncharacterized protein</fullName>
    </submittedName>
</protein>
<reference evidence="1" key="1">
    <citation type="journal article" date="2023" name="Mol. Phylogenet. Evol.">
        <title>Genome-scale phylogeny and comparative genomics of the fungal order Sordariales.</title>
        <authorList>
            <person name="Hensen N."/>
            <person name="Bonometti L."/>
            <person name="Westerberg I."/>
            <person name="Brannstrom I.O."/>
            <person name="Guillou S."/>
            <person name="Cros-Aarteil S."/>
            <person name="Calhoun S."/>
            <person name="Haridas S."/>
            <person name="Kuo A."/>
            <person name="Mondo S."/>
            <person name="Pangilinan J."/>
            <person name="Riley R."/>
            <person name="LaButti K."/>
            <person name="Andreopoulos B."/>
            <person name="Lipzen A."/>
            <person name="Chen C."/>
            <person name="Yan M."/>
            <person name="Daum C."/>
            <person name="Ng V."/>
            <person name="Clum A."/>
            <person name="Steindorff A."/>
            <person name="Ohm R.A."/>
            <person name="Martin F."/>
            <person name="Silar P."/>
            <person name="Natvig D.O."/>
            <person name="Lalanne C."/>
            <person name="Gautier V."/>
            <person name="Ament-Velasquez S.L."/>
            <person name="Kruys A."/>
            <person name="Hutchinson M.I."/>
            <person name="Powell A.J."/>
            <person name="Barry K."/>
            <person name="Miller A.N."/>
            <person name="Grigoriev I.V."/>
            <person name="Debuchy R."/>
            <person name="Gladieux P."/>
            <person name="Hiltunen Thoren M."/>
            <person name="Johannesson H."/>
        </authorList>
    </citation>
    <scope>NUCLEOTIDE SEQUENCE</scope>
    <source>
        <strain evidence="1">CBS 532.94</strain>
    </source>
</reference>
<sequence>VLADYELHHSEPSAEVPRVEPRRITAGRPVDREAGTRWPTDQRRVPPYRPVNRHLDLSQRTVYNDRMEQLLIMTMYMYFGIRIIAHRMWRATGEKPDDTIFRYDVGGEY</sequence>